<evidence type="ECO:0000256" key="1">
    <source>
        <dbReference type="SAM" id="MobiDB-lite"/>
    </source>
</evidence>
<keyword evidence="3" id="KW-1185">Reference proteome</keyword>
<evidence type="ECO:0000313" key="2">
    <source>
        <dbReference type="EMBL" id="BES89827.1"/>
    </source>
</evidence>
<organism evidence="2 3">
    <name type="scientific">Nesidiocoris tenuis</name>
    <dbReference type="NCBI Taxonomy" id="355587"/>
    <lineage>
        <taxon>Eukaryota</taxon>
        <taxon>Metazoa</taxon>
        <taxon>Ecdysozoa</taxon>
        <taxon>Arthropoda</taxon>
        <taxon>Hexapoda</taxon>
        <taxon>Insecta</taxon>
        <taxon>Pterygota</taxon>
        <taxon>Neoptera</taxon>
        <taxon>Paraneoptera</taxon>
        <taxon>Hemiptera</taxon>
        <taxon>Heteroptera</taxon>
        <taxon>Panheteroptera</taxon>
        <taxon>Cimicomorpha</taxon>
        <taxon>Miridae</taxon>
        <taxon>Dicyphina</taxon>
        <taxon>Nesidiocoris</taxon>
    </lineage>
</organism>
<sequence>MRSRVSLCNLRHEVRDRVDGKSGDLENENHRHCGTFPRTCIRKAPPRKGGAGRAGERGRGGIYYDTPWDLPEDPPIEPSSSISGCGSAIRQR</sequence>
<feature type="region of interest" description="Disordered" evidence="1">
    <location>
        <begin position="37"/>
        <end position="92"/>
    </location>
</feature>
<gene>
    <name evidence="2" type="ORF">NTJ_02634</name>
</gene>
<proteinExistence type="predicted"/>
<accession>A0ABN7AHM4</accession>
<dbReference type="Proteomes" id="UP001307889">
    <property type="component" value="Chromosome 2"/>
</dbReference>
<reference evidence="2 3" key="1">
    <citation type="submission" date="2023-09" db="EMBL/GenBank/DDBJ databases">
        <title>Nesidiocoris tenuis whole genome shotgun sequence.</title>
        <authorList>
            <person name="Shibata T."/>
            <person name="Shimoda M."/>
            <person name="Kobayashi T."/>
            <person name="Uehara T."/>
        </authorList>
    </citation>
    <scope>NUCLEOTIDE SEQUENCE [LARGE SCALE GENOMIC DNA]</scope>
    <source>
        <strain evidence="2 3">Japan</strain>
    </source>
</reference>
<dbReference type="EMBL" id="AP028910">
    <property type="protein sequence ID" value="BES89827.1"/>
    <property type="molecule type" value="Genomic_DNA"/>
</dbReference>
<name>A0ABN7AHM4_9HEMI</name>
<evidence type="ECO:0000313" key="3">
    <source>
        <dbReference type="Proteomes" id="UP001307889"/>
    </source>
</evidence>
<protein>
    <submittedName>
        <fullName evidence="2">Uncharacterized protein</fullName>
    </submittedName>
</protein>